<name>A0ABZ2RBU3_9MICC</name>
<dbReference type="PANTHER" id="PTHR30146:SF153">
    <property type="entry name" value="LACTOSE OPERON REPRESSOR"/>
    <property type="match status" value="1"/>
</dbReference>
<dbReference type="CDD" id="cd06267">
    <property type="entry name" value="PBP1_LacI_sugar_binding-like"/>
    <property type="match status" value="1"/>
</dbReference>
<keyword evidence="6" id="KW-1185">Reference proteome</keyword>
<accession>A0ABZ2RBU3</accession>
<dbReference type="Pfam" id="PF00356">
    <property type="entry name" value="LacI"/>
    <property type="match status" value="1"/>
</dbReference>
<dbReference type="SUPFAM" id="SSF53822">
    <property type="entry name" value="Periplasmic binding protein-like I"/>
    <property type="match status" value="1"/>
</dbReference>
<dbReference type="PROSITE" id="PS00356">
    <property type="entry name" value="HTH_LACI_1"/>
    <property type="match status" value="1"/>
</dbReference>
<feature type="domain" description="HTH lacI-type" evidence="4">
    <location>
        <begin position="3"/>
        <end position="57"/>
    </location>
</feature>
<dbReference type="SMART" id="SM00354">
    <property type="entry name" value="HTH_LACI"/>
    <property type="match status" value="1"/>
</dbReference>
<dbReference type="InterPro" id="IPR046335">
    <property type="entry name" value="LacI/GalR-like_sensor"/>
</dbReference>
<sequence>MAVTMNDVARAAGVSLKTVSNVLNDYEFIRPATKKRVQDAIAELGYEANLTARSLRSGKTRMLGLVLSDLSAPYYAELASRLMKAASRRGYRVLVEQSDAAGEVELNALQGPFRQLTDGLLFTPLVIDADTIAARLGKKPLVLLGEHILDPRFDLVTMKNGEAAAALTAHLLAGGRRRIAVIGAHPDESAGSAGLRLNGYRKALDEAGVPFDPALIAPCDWRRDNGAAAVAGLLDGGVEFDAVFGLNDVLALGAMHELLIRGVHVPRDVAVAGFDDIDEARFASPSLTTVSPGMEEIAERSIGLLIDRIEGREAEGQAAHIEAGFQLEVRESAPQVS</sequence>
<reference evidence="5 6" key="1">
    <citation type="submission" date="2024-03" db="EMBL/GenBank/DDBJ databases">
        <title>Rhodococcus navarretei sp. nov. and Pseudarthrobacter quantumdoti sp. nov., two new species with the ability to biosynthesize Quantum Dots isolated from soil samples at Union Glacier, Antarctica.</title>
        <authorList>
            <person name="Vargas M."/>
        </authorList>
    </citation>
    <scope>NUCLEOTIDE SEQUENCE [LARGE SCALE GENOMIC DNA]</scope>
    <source>
        <strain evidence="5 6">RC-2-3</strain>
    </source>
</reference>
<dbReference type="Gene3D" id="1.10.260.40">
    <property type="entry name" value="lambda repressor-like DNA-binding domains"/>
    <property type="match status" value="1"/>
</dbReference>
<dbReference type="PROSITE" id="PS50932">
    <property type="entry name" value="HTH_LACI_2"/>
    <property type="match status" value="1"/>
</dbReference>
<evidence type="ECO:0000259" key="4">
    <source>
        <dbReference type="PROSITE" id="PS50932"/>
    </source>
</evidence>
<dbReference type="PANTHER" id="PTHR30146">
    <property type="entry name" value="LACI-RELATED TRANSCRIPTIONAL REPRESSOR"/>
    <property type="match status" value="1"/>
</dbReference>
<protein>
    <submittedName>
        <fullName evidence="5">LacI family DNA-binding transcriptional regulator</fullName>
    </submittedName>
</protein>
<evidence type="ECO:0000313" key="5">
    <source>
        <dbReference type="EMBL" id="WXK95231.1"/>
    </source>
</evidence>
<gene>
    <name evidence="5" type="ORF">WHH00_16975</name>
</gene>
<proteinExistence type="predicted"/>
<keyword evidence="3" id="KW-0804">Transcription</keyword>
<evidence type="ECO:0000256" key="1">
    <source>
        <dbReference type="ARBA" id="ARBA00023015"/>
    </source>
</evidence>
<dbReference type="InterPro" id="IPR010982">
    <property type="entry name" value="Lambda_DNA-bd_dom_sf"/>
</dbReference>
<dbReference type="Gene3D" id="3.40.50.2300">
    <property type="match status" value="2"/>
</dbReference>
<keyword evidence="2 5" id="KW-0238">DNA-binding</keyword>
<keyword evidence="1" id="KW-0805">Transcription regulation</keyword>
<dbReference type="Proteomes" id="UP001623384">
    <property type="component" value="Chromosome"/>
</dbReference>
<dbReference type="GO" id="GO:0003677">
    <property type="term" value="F:DNA binding"/>
    <property type="evidence" value="ECO:0007669"/>
    <property type="project" value="UniProtKB-KW"/>
</dbReference>
<evidence type="ECO:0000256" key="3">
    <source>
        <dbReference type="ARBA" id="ARBA00023163"/>
    </source>
</evidence>
<dbReference type="RefSeq" id="WP_406638655.1">
    <property type="nucleotide sequence ID" value="NZ_CP148033.1"/>
</dbReference>
<dbReference type="SUPFAM" id="SSF47413">
    <property type="entry name" value="lambda repressor-like DNA-binding domains"/>
    <property type="match status" value="1"/>
</dbReference>
<organism evidence="5 6">
    <name type="scientific">Pseudarthrobacter quantipunctorum</name>
    <dbReference type="NCBI Taxonomy" id="3128980"/>
    <lineage>
        <taxon>Bacteria</taxon>
        <taxon>Bacillati</taxon>
        <taxon>Actinomycetota</taxon>
        <taxon>Actinomycetes</taxon>
        <taxon>Micrococcales</taxon>
        <taxon>Micrococcaceae</taxon>
        <taxon>Pseudarthrobacter</taxon>
    </lineage>
</organism>
<dbReference type="InterPro" id="IPR000843">
    <property type="entry name" value="HTH_LacI"/>
</dbReference>
<dbReference type="EMBL" id="CP148033">
    <property type="protein sequence ID" value="WXK95231.1"/>
    <property type="molecule type" value="Genomic_DNA"/>
</dbReference>
<dbReference type="CDD" id="cd01392">
    <property type="entry name" value="HTH_LacI"/>
    <property type="match status" value="1"/>
</dbReference>
<evidence type="ECO:0000313" key="6">
    <source>
        <dbReference type="Proteomes" id="UP001623384"/>
    </source>
</evidence>
<dbReference type="Pfam" id="PF13377">
    <property type="entry name" value="Peripla_BP_3"/>
    <property type="match status" value="1"/>
</dbReference>
<evidence type="ECO:0000256" key="2">
    <source>
        <dbReference type="ARBA" id="ARBA00023125"/>
    </source>
</evidence>
<dbReference type="InterPro" id="IPR028082">
    <property type="entry name" value="Peripla_BP_I"/>
</dbReference>
<dbReference type="PRINTS" id="PR00036">
    <property type="entry name" value="HTHLACI"/>
</dbReference>